<evidence type="ECO:0000313" key="1">
    <source>
        <dbReference type="EMBL" id="XAO74342.1"/>
    </source>
</evidence>
<dbReference type="AlphaFoldDB" id="A0AAU6WMY5"/>
<dbReference type="Proteomes" id="UP001463665">
    <property type="component" value="Chromosome"/>
</dbReference>
<dbReference type="RefSeq" id="WP_345766508.1">
    <property type="nucleotide sequence ID" value="NZ_CP154834.1"/>
</dbReference>
<evidence type="ECO:0000313" key="2">
    <source>
        <dbReference type="Proteomes" id="UP001463665"/>
    </source>
</evidence>
<reference evidence="1 2" key="1">
    <citation type="submission" date="2024-04" db="EMBL/GenBank/DDBJ databases">
        <title>Genome sequencing and assembly of rice foliar adapted Chryseobacterium endophyticum OsEnb-ALM-A6.</title>
        <authorList>
            <person name="Kumar S."/>
            <person name="Javed M."/>
            <person name="Chouhan V."/>
            <person name="Charishma K."/>
            <person name="Patel A."/>
            <person name="Kumar M."/>
            <person name="Sahu K.P."/>
            <person name="Kumar A."/>
        </authorList>
    </citation>
    <scope>NUCLEOTIDE SEQUENCE [LARGE SCALE GENOMIC DNA]</scope>
    <source>
        <strain evidence="1 2">OsEnb-ALM-A6</strain>
    </source>
</reference>
<protein>
    <submittedName>
        <fullName evidence="1">Uncharacterized protein</fullName>
    </submittedName>
</protein>
<sequence length="191" mass="22858">MKTFNIKKFEKDLNLRENKNARGINKDYRWKDTTYEDHDGNIIKLSQQGDGNYKEEIRKKNSVYKMVSIFYEDTHTLRYEGTYFQDIPVGIEKNYSKEGVLINEKDNDKISRDMEILTVEDMVRIMEKKFNIDITKEDELELFAYFEKENKYICQIVCKPHPERGDNVYYNYLFDAKTGDFLSKQIFTIEG</sequence>
<organism evidence="1 2">
    <name type="scientific">Chryseobacterium endophyticum</name>
    <dbReference type="NCBI Taxonomy" id="1854762"/>
    <lineage>
        <taxon>Bacteria</taxon>
        <taxon>Pseudomonadati</taxon>
        <taxon>Bacteroidota</taxon>
        <taxon>Flavobacteriia</taxon>
        <taxon>Flavobacteriales</taxon>
        <taxon>Weeksellaceae</taxon>
        <taxon>Chryseobacterium group</taxon>
        <taxon>Chryseobacterium</taxon>
    </lineage>
</organism>
<keyword evidence="2" id="KW-1185">Reference proteome</keyword>
<name>A0AAU6WMY5_9FLAO</name>
<accession>A0AAU6WMY5</accession>
<proteinExistence type="predicted"/>
<dbReference type="EMBL" id="CP154834">
    <property type="protein sequence ID" value="XAO74342.1"/>
    <property type="molecule type" value="Genomic_DNA"/>
</dbReference>
<gene>
    <name evidence="1" type="ORF">AAFP95_22530</name>
</gene>